<accession>A0AAF0YLX0</accession>
<dbReference type="InterPro" id="IPR009589">
    <property type="entry name" value="PH_YyaB-like"/>
</dbReference>
<dbReference type="AlphaFoldDB" id="A0AAF0YLX0"/>
<dbReference type="Proteomes" id="UP000243626">
    <property type="component" value="Chromosome"/>
</dbReference>
<name>A0AAF0YLX0_9STAP</name>
<dbReference type="KEGG" id="nmy:CJ229_003920"/>
<feature type="transmembrane region" description="Helical" evidence="1">
    <location>
        <begin position="32"/>
        <end position="50"/>
    </location>
</feature>
<organism evidence="3 4">
    <name type="scientific">Nosocomiicoccus massiliensis</name>
    <dbReference type="NCBI Taxonomy" id="1232430"/>
    <lineage>
        <taxon>Bacteria</taxon>
        <taxon>Bacillati</taxon>
        <taxon>Bacillota</taxon>
        <taxon>Bacilli</taxon>
        <taxon>Bacillales</taxon>
        <taxon>Staphylococcaceae</taxon>
        <taxon>Nosocomiicoccus</taxon>
    </lineage>
</organism>
<gene>
    <name evidence="3" type="ORF">CJ229_003920</name>
</gene>
<feature type="domain" description="Uncharacterized protein YyaB-like PH" evidence="2">
    <location>
        <begin position="52"/>
        <end position="125"/>
    </location>
</feature>
<keyword evidence="1" id="KW-0472">Membrane</keyword>
<evidence type="ECO:0000313" key="4">
    <source>
        <dbReference type="Proteomes" id="UP000243626"/>
    </source>
</evidence>
<evidence type="ECO:0000259" key="2">
    <source>
        <dbReference type="Pfam" id="PF06713"/>
    </source>
</evidence>
<feature type="transmembrane region" description="Helical" evidence="1">
    <location>
        <begin position="9"/>
        <end position="26"/>
    </location>
</feature>
<dbReference type="GO" id="GO:0030153">
    <property type="term" value="P:bacteriocin immunity"/>
    <property type="evidence" value="ECO:0007669"/>
    <property type="project" value="InterPro"/>
</dbReference>
<keyword evidence="1" id="KW-0812">Transmembrane</keyword>
<evidence type="ECO:0000256" key="1">
    <source>
        <dbReference type="SAM" id="Phobius"/>
    </source>
</evidence>
<keyword evidence="4" id="KW-1185">Reference proteome</keyword>
<dbReference type="Pfam" id="PF06713">
    <property type="entry name" value="bPH_4"/>
    <property type="match status" value="1"/>
</dbReference>
<proteinExistence type="predicted"/>
<evidence type="ECO:0000313" key="3">
    <source>
        <dbReference type="EMBL" id="WOS96867.1"/>
    </source>
</evidence>
<sequence length="138" mass="15987">MNFKSKKDIWLAVSIWGVIILMFFMMITERNIVVYIVGILNNALLLWLWFGTSYKIDDENLIVKNGPFKSTIDIKSIKKLRATKTLLAGPALSIDRIEIQYKRYDSVIVSPKEKNKFIESLLSKNKSIKVDDKLYPDN</sequence>
<keyword evidence="1" id="KW-1133">Transmembrane helix</keyword>
<dbReference type="RefSeq" id="WP_070623590.1">
    <property type="nucleotide sequence ID" value="NZ_CP136964.1"/>
</dbReference>
<reference evidence="4" key="1">
    <citation type="submission" date="2017-09" db="EMBL/GenBank/DDBJ databases">
        <title>Bacterial strain isolated from the female urinary microbiota.</title>
        <authorList>
            <person name="Thomas-White K."/>
            <person name="Kumar N."/>
            <person name="Forster S."/>
            <person name="Putonti C."/>
            <person name="Lawley T."/>
            <person name="Wolfe A.J."/>
        </authorList>
    </citation>
    <scope>NUCLEOTIDE SEQUENCE [LARGE SCALE GENOMIC DNA]</scope>
    <source>
        <strain evidence="4">UMB0959</strain>
    </source>
</reference>
<dbReference type="EMBL" id="CP136964">
    <property type="protein sequence ID" value="WOS96867.1"/>
    <property type="molecule type" value="Genomic_DNA"/>
</dbReference>
<protein>
    <submittedName>
        <fullName evidence="3">PH domain-containing protein</fullName>
    </submittedName>
</protein>